<dbReference type="AlphaFoldDB" id="A0A2K8SYN3"/>
<reference evidence="1 2" key="1">
    <citation type="submission" date="2017-11" db="EMBL/GenBank/DDBJ databases">
        <title>Complete genome of a free-living desiccation-tolerant cyanobacterium and its photosynthetic adaptation to extreme terrestrial habitat.</title>
        <authorList>
            <person name="Shang J."/>
        </authorList>
    </citation>
    <scope>NUCLEOTIDE SEQUENCE [LARGE SCALE GENOMIC DNA]</scope>
    <source>
        <strain evidence="1 2">CCNUN1</strain>
    </source>
</reference>
<keyword evidence="2" id="KW-1185">Reference proteome</keyword>
<evidence type="ECO:0000313" key="1">
    <source>
        <dbReference type="EMBL" id="AUB40556.1"/>
    </source>
</evidence>
<protein>
    <submittedName>
        <fullName evidence="1">Uncharacterized protein</fullName>
    </submittedName>
</protein>
<accession>A0A2K8SYN3</accession>
<gene>
    <name evidence="1" type="ORF">COO91_06573</name>
</gene>
<sequence>MPEFPLAFADLVTVRAIDSLIVAYLLLKHMLTVLMPLESM</sequence>
<evidence type="ECO:0000313" key="2">
    <source>
        <dbReference type="Proteomes" id="UP000232003"/>
    </source>
</evidence>
<dbReference type="EMBL" id="CP024785">
    <property type="protein sequence ID" value="AUB40556.1"/>
    <property type="molecule type" value="Genomic_DNA"/>
</dbReference>
<dbReference type="Proteomes" id="UP000232003">
    <property type="component" value="Chromosome"/>
</dbReference>
<dbReference type="KEGG" id="nfl:COO91_06573"/>
<organism evidence="1 2">
    <name type="scientific">Nostoc flagelliforme CCNUN1</name>
    <dbReference type="NCBI Taxonomy" id="2038116"/>
    <lineage>
        <taxon>Bacteria</taxon>
        <taxon>Bacillati</taxon>
        <taxon>Cyanobacteriota</taxon>
        <taxon>Cyanophyceae</taxon>
        <taxon>Nostocales</taxon>
        <taxon>Nostocaceae</taxon>
        <taxon>Nostoc</taxon>
    </lineage>
</organism>
<proteinExistence type="predicted"/>
<name>A0A2K8SYN3_9NOSO</name>